<gene>
    <name evidence="4" type="ORF">FPCIR_5353</name>
</gene>
<evidence type="ECO:0000256" key="1">
    <source>
        <dbReference type="ARBA" id="ARBA00022962"/>
    </source>
</evidence>
<dbReference type="InterPro" id="IPR029055">
    <property type="entry name" value="Ntn_hydrolases_N"/>
</dbReference>
<feature type="compositionally biased region" description="Basic and acidic residues" evidence="2">
    <location>
        <begin position="651"/>
        <end position="662"/>
    </location>
</feature>
<dbReference type="EMBL" id="JAAOAS010000111">
    <property type="protein sequence ID" value="KAF5593348.1"/>
    <property type="molecule type" value="Genomic_DNA"/>
</dbReference>
<protein>
    <submittedName>
        <fullName evidence="4">Glutamine amidotransferase</fullName>
    </submittedName>
</protein>
<dbReference type="InterPro" id="IPR026869">
    <property type="entry name" value="EgtC-like"/>
</dbReference>
<dbReference type="OrthoDB" id="14446at2759"/>
<dbReference type="GO" id="GO:0008242">
    <property type="term" value="F:omega peptidase activity"/>
    <property type="evidence" value="ECO:0007669"/>
    <property type="project" value="TreeGrafter"/>
</dbReference>
<evidence type="ECO:0000256" key="2">
    <source>
        <dbReference type="SAM" id="MobiDB-lite"/>
    </source>
</evidence>
<evidence type="ECO:0000313" key="5">
    <source>
        <dbReference type="Proteomes" id="UP000546213"/>
    </source>
</evidence>
<keyword evidence="1 4" id="KW-0315">Glutamine amidotransferase</keyword>
<dbReference type="CDD" id="cd01908">
    <property type="entry name" value="YafJ"/>
    <property type="match status" value="1"/>
</dbReference>
<dbReference type="GO" id="GO:0016740">
    <property type="term" value="F:transferase activity"/>
    <property type="evidence" value="ECO:0007669"/>
    <property type="project" value="UniProtKB-KW"/>
</dbReference>
<name>A0A8H5PBB7_9HYPO</name>
<dbReference type="PROSITE" id="PS51278">
    <property type="entry name" value="GATASE_TYPE_2"/>
    <property type="match status" value="1"/>
</dbReference>
<dbReference type="PANTHER" id="PTHR43187:SF1">
    <property type="entry name" value="GLUTAMINE AMIDOTRANSFERASE DUG3-RELATED"/>
    <property type="match status" value="1"/>
</dbReference>
<organism evidence="4 5">
    <name type="scientific">Fusarium pseudocircinatum</name>
    <dbReference type="NCBI Taxonomy" id="56676"/>
    <lineage>
        <taxon>Eukaryota</taxon>
        <taxon>Fungi</taxon>
        <taxon>Dikarya</taxon>
        <taxon>Ascomycota</taxon>
        <taxon>Pezizomycotina</taxon>
        <taxon>Sordariomycetes</taxon>
        <taxon>Hypocreomycetidae</taxon>
        <taxon>Hypocreales</taxon>
        <taxon>Nectriaceae</taxon>
        <taxon>Fusarium</taxon>
        <taxon>Fusarium fujikuroi species complex</taxon>
    </lineage>
</organism>
<dbReference type="Pfam" id="PF13230">
    <property type="entry name" value="GATase_4"/>
    <property type="match status" value="1"/>
</dbReference>
<dbReference type="InterPro" id="IPR052373">
    <property type="entry name" value="Gamma-glu_amide_hydrolase"/>
</dbReference>
<dbReference type="PANTHER" id="PTHR43187">
    <property type="entry name" value="GLUTAMINE AMIDOTRANSFERASE DUG3-RELATED"/>
    <property type="match status" value="1"/>
</dbReference>
<reference evidence="4 5" key="1">
    <citation type="submission" date="2020-05" db="EMBL/GenBank/DDBJ databases">
        <title>Identification and distribution of gene clusters putatively required for synthesis of sphingolipid metabolism inhibitors in phylogenetically diverse species of the filamentous fungus Fusarium.</title>
        <authorList>
            <person name="Kim H.-S."/>
            <person name="Busman M."/>
            <person name="Brown D.W."/>
            <person name="Divon H."/>
            <person name="Uhlig S."/>
            <person name="Proctor R.H."/>
        </authorList>
    </citation>
    <scope>NUCLEOTIDE SEQUENCE [LARGE SCALE GENOMIC DNA]</scope>
    <source>
        <strain evidence="4 5">NRRL 36939</strain>
    </source>
</reference>
<feature type="compositionally biased region" description="Pro residues" evidence="2">
    <location>
        <begin position="366"/>
        <end position="378"/>
    </location>
</feature>
<evidence type="ECO:0000313" key="4">
    <source>
        <dbReference type="EMBL" id="KAF5593348.1"/>
    </source>
</evidence>
<dbReference type="SUPFAM" id="SSF56235">
    <property type="entry name" value="N-terminal nucleophile aminohydrolases (Ntn hydrolases)"/>
    <property type="match status" value="1"/>
</dbReference>
<dbReference type="Proteomes" id="UP000546213">
    <property type="component" value="Unassembled WGS sequence"/>
</dbReference>
<keyword evidence="4" id="KW-0808">Transferase</keyword>
<feature type="domain" description="Glutamine amidotransferase type-2" evidence="3">
    <location>
        <begin position="1"/>
        <end position="281"/>
    </location>
</feature>
<dbReference type="InterPro" id="IPR017932">
    <property type="entry name" value="GATase_2_dom"/>
</dbReference>
<keyword evidence="5" id="KW-1185">Reference proteome</keyword>
<evidence type="ECO:0000259" key="3">
    <source>
        <dbReference type="PROSITE" id="PS51278"/>
    </source>
</evidence>
<dbReference type="AlphaFoldDB" id="A0A8H5PBB7"/>
<feature type="region of interest" description="Disordered" evidence="2">
    <location>
        <begin position="300"/>
        <end position="323"/>
    </location>
</feature>
<proteinExistence type="predicted"/>
<feature type="compositionally biased region" description="Pro residues" evidence="2">
    <location>
        <begin position="685"/>
        <end position="696"/>
    </location>
</feature>
<feature type="region of interest" description="Disordered" evidence="2">
    <location>
        <begin position="638"/>
        <end position="696"/>
    </location>
</feature>
<sequence>MCRFLDTRRGQNNADGFGIGFYTDPKLGSAPCLFTSTIPAWNCTNLQRIASKTASRLIFGHVRATTEGSLSEDNCHPFTHGSLMWMHNGGLGGWKYIKRRLGERLADKWYLGVKGGTDSEWAFALFLDTLERLGHDPSACPETGFGPTILREAMKRTIAQINEMTDAIPESILQNEDVDTRSLLNFAVTDGHSVICTRYISSSKDEAASLYYSSGTQWTTRTQSASDKQYQMERKDRGADIVLVASEPLTFERGMQNALGMEEERANLKQRIGQTVMVHPIIDKYYERDPHHVRSSAFVQAKGLTSNEKNRSDVASPAGVDRQQQELEGYRKMMTSTLNFGPPRSLSPDMCRQTRKIAPVCESIPVPQPQAQPPPAQTTPPSEQGNKPAPAQGNIKVKRRSVQLLDGNQGHSSNDYDQISDTEEPARADVHNPRKLSRDMPCGIAIIRYEQCLHMLLFKVGCTRGCTELCPPSRQKVLVVTSYLWLCEDCHKRELNTELAQRDLKWTNLQRGVPQDYPPEQRNMLSIVLQSRECLDNAFRNSARAMKLEEIQWVAEWTYEYGLMLYDVTVARRWVRSRAMRRIDQLRSLRLWDLVVIKDGLRCSKELFEDQPEETYWTISEQFAEQHYDRACEVQLHQPSRPQPPLFVEIENTHTPETKESTESPDMMDWIQDVEDDDDKDPVTEQPPPSQPLPDE</sequence>
<dbReference type="Gene3D" id="3.60.20.10">
    <property type="entry name" value="Glutamine Phosphoribosylpyrophosphate, subunit 1, domain 1"/>
    <property type="match status" value="1"/>
</dbReference>
<dbReference type="GO" id="GO:0006751">
    <property type="term" value="P:glutathione catabolic process"/>
    <property type="evidence" value="ECO:0007669"/>
    <property type="project" value="TreeGrafter"/>
</dbReference>
<comment type="caution">
    <text evidence="4">The sequence shown here is derived from an EMBL/GenBank/DDBJ whole genome shotgun (WGS) entry which is preliminary data.</text>
</comment>
<accession>A0A8H5PBB7</accession>
<dbReference type="GO" id="GO:0061672">
    <property type="term" value="C:glutathione hydrolase complex"/>
    <property type="evidence" value="ECO:0007669"/>
    <property type="project" value="TreeGrafter"/>
</dbReference>
<feature type="region of interest" description="Disordered" evidence="2">
    <location>
        <begin position="364"/>
        <end position="429"/>
    </location>
</feature>
<dbReference type="GO" id="GO:0005737">
    <property type="term" value="C:cytoplasm"/>
    <property type="evidence" value="ECO:0007669"/>
    <property type="project" value="TreeGrafter"/>
</dbReference>